<dbReference type="KEGG" id="sdf:ACG33_11815"/>
<dbReference type="EMBL" id="CP011971">
    <property type="protein sequence ID" value="AMN47771.1"/>
    <property type="molecule type" value="Genomic_DNA"/>
</dbReference>
<keyword evidence="3" id="KW-1185">Reference proteome</keyword>
<sequence>MMQENSTSPLAGLRVLDVGVMLAGPYAATLLGDMGAEVIKIESHHGDEGRHFGMQRGGESGPYLSVNRSKRGIVLDLRRPQAQEVFGRLAATADILITNVREPGLTRFGINYEQVRAHKPDIIWVGVTAFGADGPYAGRPGVDFLAQGYAGAIRFNGEPSGGPVRMGVTVVDVMTSLLAANAALAALHVRNTTGQGQCVNVSLLDAMMHAQAGFVGSFLGTGERMPRTGNRSNVFAPSGIYPTRDGKEVIITSPSQKFFPKICRALEADWDKDPRFLDVALRRANHDELDRLMSERTRQIDRDELIDRLVAADVLTAPVNDLDDIVKDPQILHNNMIVSLPHPELGHVEVTGVPIHFSGTPALVKRHPPMQGEHTREVLTEAGYSTAEVDAMIAEGFAADRSEILRLKAARGMQQESKT</sequence>
<dbReference type="AlphaFoldDB" id="A0A127FDN3"/>
<dbReference type="InterPro" id="IPR044855">
    <property type="entry name" value="CoA-Trfase_III_dom3_sf"/>
</dbReference>
<dbReference type="Proteomes" id="UP000070250">
    <property type="component" value="Chromosome"/>
</dbReference>
<keyword evidence="1" id="KW-0808">Transferase</keyword>
<dbReference type="InterPro" id="IPR023606">
    <property type="entry name" value="CoA-Trfase_III_dom_1_sf"/>
</dbReference>
<evidence type="ECO:0000313" key="3">
    <source>
        <dbReference type="Proteomes" id="UP000070250"/>
    </source>
</evidence>
<proteinExistence type="predicted"/>
<dbReference type="Gene3D" id="3.40.50.10540">
    <property type="entry name" value="Crotonobetainyl-coa:carnitine coa-transferase, domain 1"/>
    <property type="match status" value="1"/>
</dbReference>
<dbReference type="GO" id="GO:0008410">
    <property type="term" value="F:CoA-transferase activity"/>
    <property type="evidence" value="ECO:0007669"/>
    <property type="project" value="TreeGrafter"/>
</dbReference>
<reference evidence="2 3" key="1">
    <citation type="submission" date="2015-06" db="EMBL/GenBank/DDBJ databases">
        <title>A Comprehensive Approach to Explore the Metabolic and Phylogenetic Diversity of Bacterial Steroid Degradation in the Environment: Testosterone as an Example.</title>
        <authorList>
            <person name="Yang F.-C."/>
            <person name="Chen Y.-L."/>
            <person name="Yu C.-P."/>
            <person name="Tang S.-L."/>
            <person name="Wang P.-H."/>
            <person name="Ismail W."/>
            <person name="Wang C.-H."/>
            <person name="Yang C.-Y."/>
            <person name="Chiang Y.-R."/>
        </authorList>
    </citation>
    <scope>NUCLEOTIDE SEQUENCE [LARGE SCALE GENOMIC DNA]</scope>
    <source>
        <strain evidence="2 3">DSM 18526</strain>
    </source>
</reference>
<dbReference type="SUPFAM" id="SSF89796">
    <property type="entry name" value="CoA-transferase family III (CaiB/BaiF)"/>
    <property type="match status" value="1"/>
</dbReference>
<dbReference type="PATRIC" id="fig|465721.4.peg.2524"/>
<dbReference type="Pfam" id="PF02515">
    <property type="entry name" value="CoA_transf_3"/>
    <property type="match status" value="1"/>
</dbReference>
<gene>
    <name evidence="2" type="ORF">ACG33_11815</name>
</gene>
<evidence type="ECO:0000256" key="1">
    <source>
        <dbReference type="ARBA" id="ARBA00022679"/>
    </source>
</evidence>
<dbReference type="RefSeq" id="WP_066921440.1">
    <property type="nucleotide sequence ID" value="NZ_CP011971.1"/>
</dbReference>
<name>A0A127FDN3_STEDE</name>
<dbReference type="STRING" id="465721.ACG33_11815"/>
<dbReference type="OrthoDB" id="9058532at2"/>
<dbReference type="PANTHER" id="PTHR48207">
    <property type="entry name" value="SUCCINATE--HYDROXYMETHYLGLUTARATE COA-TRANSFERASE"/>
    <property type="match status" value="1"/>
</dbReference>
<protein>
    <recommendedName>
        <fullName evidence="4">Formyl-CoA transferase</fullName>
    </recommendedName>
</protein>
<dbReference type="InterPro" id="IPR003673">
    <property type="entry name" value="CoA-Trfase_fam_III"/>
</dbReference>
<accession>A0A127FDN3</accession>
<evidence type="ECO:0008006" key="4">
    <source>
        <dbReference type="Google" id="ProtNLM"/>
    </source>
</evidence>
<organism evidence="2 3">
    <name type="scientific">Steroidobacter denitrificans</name>
    <dbReference type="NCBI Taxonomy" id="465721"/>
    <lineage>
        <taxon>Bacteria</taxon>
        <taxon>Pseudomonadati</taxon>
        <taxon>Pseudomonadota</taxon>
        <taxon>Gammaproteobacteria</taxon>
        <taxon>Steroidobacterales</taxon>
        <taxon>Steroidobacteraceae</taxon>
        <taxon>Steroidobacter</taxon>
    </lineage>
</organism>
<dbReference type="PANTHER" id="PTHR48207:SF3">
    <property type="entry name" value="SUCCINATE--HYDROXYMETHYLGLUTARATE COA-TRANSFERASE"/>
    <property type="match status" value="1"/>
</dbReference>
<dbReference type="Gene3D" id="3.30.1540.10">
    <property type="entry name" value="formyl-coa transferase, domain 3"/>
    <property type="match status" value="1"/>
</dbReference>
<evidence type="ECO:0000313" key="2">
    <source>
        <dbReference type="EMBL" id="AMN47771.1"/>
    </source>
</evidence>
<dbReference type="InterPro" id="IPR050483">
    <property type="entry name" value="CoA-transferase_III_domain"/>
</dbReference>